<keyword evidence="3" id="KW-0862">Zinc</keyword>
<dbReference type="PANTHER" id="PTHR28620:SF1">
    <property type="entry name" value="CENP-V_GFA DOMAIN-CONTAINING PROTEIN"/>
    <property type="match status" value="1"/>
</dbReference>
<accession>D5BR17</accession>
<dbReference type="PANTHER" id="PTHR28620">
    <property type="entry name" value="CENTROMERE PROTEIN V"/>
    <property type="match status" value="1"/>
</dbReference>
<proteinExistence type="inferred from homology"/>
<dbReference type="PROSITE" id="PS51891">
    <property type="entry name" value="CENP_V_GFA"/>
    <property type="match status" value="1"/>
</dbReference>
<dbReference type="InterPro" id="IPR011057">
    <property type="entry name" value="Mss4-like_sf"/>
</dbReference>
<evidence type="ECO:0000259" key="4">
    <source>
        <dbReference type="PROSITE" id="PS51891"/>
    </source>
</evidence>
<dbReference type="Pfam" id="PF04828">
    <property type="entry name" value="GFA"/>
    <property type="match status" value="1"/>
</dbReference>
<reference evidence="5 6" key="1">
    <citation type="journal article" date="2010" name="J. Bacteriol.">
        <title>Complete genome sequence of "Candidatus Puniceispirillum marinum" IMCC1322, a representative of the SAR116 clade in the Alphaproteobacteria.</title>
        <authorList>
            <person name="Oh H.M."/>
            <person name="Kwon K.K."/>
            <person name="Kang I."/>
            <person name="Kang S.G."/>
            <person name="Lee J.H."/>
            <person name="Kim S.J."/>
            <person name="Cho J.C."/>
        </authorList>
    </citation>
    <scope>NUCLEOTIDE SEQUENCE [LARGE SCALE GENOMIC DNA]</scope>
    <source>
        <strain evidence="5 6">IMCC1322</strain>
    </source>
</reference>
<organism evidence="5 6">
    <name type="scientific">Puniceispirillum marinum (strain IMCC1322)</name>
    <dbReference type="NCBI Taxonomy" id="488538"/>
    <lineage>
        <taxon>Bacteria</taxon>
        <taxon>Pseudomonadati</taxon>
        <taxon>Pseudomonadota</taxon>
        <taxon>Alphaproteobacteria</taxon>
        <taxon>Candidatus Puniceispirillales</taxon>
        <taxon>Candidatus Puniceispirillaceae</taxon>
        <taxon>Candidatus Puniceispirillum</taxon>
    </lineage>
</organism>
<dbReference type="KEGG" id="apb:SAR116_0488"/>
<dbReference type="EC" id="4.4.1.22" evidence="5"/>
<dbReference type="SUPFAM" id="SSF51316">
    <property type="entry name" value="Mss4-like"/>
    <property type="match status" value="1"/>
</dbReference>
<keyword evidence="5" id="KW-0456">Lyase</keyword>
<dbReference type="STRING" id="488538.SAR116_0488"/>
<dbReference type="Gene3D" id="2.170.150.70">
    <property type="match status" value="1"/>
</dbReference>
<keyword evidence="6" id="KW-1185">Reference proteome</keyword>
<protein>
    <submittedName>
        <fullName evidence="5">Glutathione-dependent formaldehyde-activating, GFA</fullName>
        <ecNumber evidence="5">4.4.1.22</ecNumber>
    </submittedName>
</protein>
<dbReference type="OrthoDB" id="9805575at2"/>
<dbReference type="Proteomes" id="UP000007460">
    <property type="component" value="Chromosome"/>
</dbReference>
<name>D5BR17_PUNMI</name>
<evidence type="ECO:0000256" key="2">
    <source>
        <dbReference type="ARBA" id="ARBA00022723"/>
    </source>
</evidence>
<feature type="domain" description="CENP-V/GFA" evidence="4">
    <location>
        <begin position="3"/>
        <end position="112"/>
    </location>
</feature>
<dbReference type="HOGENOM" id="CLU_055491_7_5_5"/>
<dbReference type="eggNOG" id="COG3791">
    <property type="taxonomic scope" value="Bacteria"/>
</dbReference>
<dbReference type="GO" id="GO:0046872">
    <property type="term" value="F:metal ion binding"/>
    <property type="evidence" value="ECO:0007669"/>
    <property type="project" value="UniProtKB-KW"/>
</dbReference>
<dbReference type="AlphaFoldDB" id="D5BR17"/>
<sequence>MTITGTCHCGGVEFIIPFDGEFVSAKRCDCSLCRRRWAVMASVKLDDLKIVKGEKLLTLYRWNTGEAKHYFCKKCGIYTFHKRRADPTTYGVNIACFDMVDIHAFMDAKISDGINHVCDRK</sequence>
<gene>
    <name evidence="5" type="ordered locus">SAR116_0488</name>
</gene>
<comment type="similarity">
    <text evidence="1">Belongs to the Gfa family.</text>
</comment>
<dbReference type="InterPro" id="IPR006913">
    <property type="entry name" value="CENP-V/GFA"/>
</dbReference>
<evidence type="ECO:0000313" key="6">
    <source>
        <dbReference type="Proteomes" id="UP000007460"/>
    </source>
</evidence>
<keyword evidence="2" id="KW-0479">Metal-binding</keyword>
<dbReference type="InterPro" id="IPR052355">
    <property type="entry name" value="CENP-V-like"/>
</dbReference>
<evidence type="ECO:0000313" key="5">
    <source>
        <dbReference type="EMBL" id="ADE38731.1"/>
    </source>
</evidence>
<evidence type="ECO:0000256" key="3">
    <source>
        <dbReference type="ARBA" id="ARBA00022833"/>
    </source>
</evidence>
<evidence type="ECO:0000256" key="1">
    <source>
        <dbReference type="ARBA" id="ARBA00005495"/>
    </source>
</evidence>
<dbReference type="EMBL" id="CP001751">
    <property type="protein sequence ID" value="ADE38731.1"/>
    <property type="molecule type" value="Genomic_DNA"/>
</dbReference>
<dbReference type="RefSeq" id="WP_013045360.1">
    <property type="nucleotide sequence ID" value="NC_014010.1"/>
</dbReference>
<dbReference type="GO" id="GO:0051907">
    <property type="term" value="F:S-(hydroxymethyl)glutathione synthase activity"/>
    <property type="evidence" value="ECO:0007669"/>
    <property type="project" value="UniProtKB-EC"/>
</dbReference>